<organism evidence="1 2">
    <name type="scientific">Petralouisia muris</name>
    <dbReference type="NCBI Taxonomy" id="3032872"/>
    <lineage>
        <taxon>Bacteria</taxon>
        <taxon>Bacillati</taxon>
        <taxon>Bacillota</taxon>
        <taxon>Clostridia</taxon>
        <taxon>Lachnospirales</taxon>
        <taxon>Lachnospiraceae</taxon>
        <taxon>Petralouisia</taxon>
    </lineage>
</organism>
<evidence type="ECO:0000313" key="1">
    <source>
        <dbReference type="EMBL" id="TGY87134.1"/>
    </source>
</evidence>
<sequence length="241" mass="28338">MLKIAICDDEEVFGQHLKQIVSQFFDERNVEHEVRLFCSGEEFVKLNMDMAKYQIVFLDINMEELDGISTAKRLRELCKDAFVVFVTAFIDYALDGYGVDAIRYILKNSSNFNKSVNECIEAILEKMHYAVKIHRFPFKEGTKDINEDNIVYIESNLHQLCFYIMKHELEVYRLDGTLNNIENSLDNTKFVRIHQSYLVNMKYVKNMKLQKAMLIDGRELPIAKPRYKKVRKIFANYKGAM</sequence>
<dbReference type="EMBL" id="SRYA01000119">
    <property type="protein sequence ID" value="TGY87134.1"/>
    <property type="molecule type" value="Genomic_DNA"/>
</dbReference>
<accession>A0AC61RNB3</accession>
<dbReference type="Proteomes" id="UP000304953">
    <property type="component" value="Unassembled WGS sequence"/>
</dbReference>
<reference evidence="1" key="1">
    <citation type="submission" date="2019-04" db="EMBL/GenBank/DDBJ databases">
        <title>Microbes associate with the intestines of laboratory mice.</title>
        <authorList>
            <person name="Navarre W."/>
            <person name="Wong E."/>
            <person name="Huang K."/>
            <person name="Tropini C."/>
            <person name="Ng K."/>
            <person name="Yu B."/>
        </authorList>
    </citation>
    <scope>NUCLEOTIDE SEQUENCE</scope>
    <source>
        <strain evidence="1">NM01_1-7b</strain>
    </source>
</reference>
<protein>
    <submittedName>
        <fullName evidence="1">Response regulator transcription factor</fullName>
    </submittedName>
</protein>
<evidence type="ECO:0000313" key="2">
    <source>
        <dbReference type="Proteomes" id="UP000304953"/>
    </source>
</evidence>
<comment type="caution">
    <text evidence="1">The sequence shown here is derived from an EMBL/GenBank/DDBJ whole genome shotgun (WGS) entry which is preliminary data.</text>
</comment>
<name>A0AC61RNB3_9FIRM</name>
<keyword evidence="2" id="KW-1185">Reference proteome</keyword>
<proteinExistence type="predicted"/>
<gene>
    <name evidence="1" type="ORF">E5329_26990</name>
</gene>